<keyword evidence="2" id="KW-1185">Reference proteome</keyword>
<comment type="caution">
    <text evidence="1">The sequence shown here is derived from an EMBL/GenBank/DDBJ whole genome shotgun (WGS) entry which is preliminary data.</text>
</comment>
<dbReference type="AlphaFoldDB" id="A0A5C4U382"/>
<accession>A0A5C4U382</accession>
<dbReference type="RefSeq" id="WP_139465702.1">
    <property type="nucleotide sequence ID" value="NZ_VDHJ01000008.1"/>
</dbReference>
<name>A0A5C4U382_9CORY</name>
<protein>
    <submittedName>
        <fullName evidence="1">DUF2993 domain-containing protein</fullName>
    </submittedName>
</protein>
<evidence type="ECO:0000313" key="2">
    <source>
        <dbReference type="Proteomes" id="UP000312032"/>
    </source>
</evidence>
<dbReference type="EMBL" id="VDHJ01000008">
    <property type="protein sequence ID" value="TNL97321.1"/>
    <property type="molecule type" value="Genomic_DNA"/>
</dbReference>
<reference evidence="1 2" key="1">
    <citation type="submission" date="2019-06" db="EMBL/GenBank/DDBJ databases">
        <authorList>
            <person name="Li J."/>
        </authorList>
    </citation>
    <scope>NUCLEOTIDE SEQUENCE [LARGE SCALE GENOMIC DNA]</scope>
    <source>
        <strain evidence="1 2">LMG 28165</strain>
    </source>
</reference>
<dbReference type="Pfam" id="PF11209">
    <property type="entry name" value="LmeA"/>
    <property type="match status" value="1"/>
</dbReference>
<gene>
    <name evidence="1" type="ORF">FHE74_06510</name>
</gene>
<dbReference type="InterPro" id="IPR021373">
    <property type="entry name" value="DUF2993"/>
</dbReference>
<organism evidence="1 2">
    <name type="scientific">Corynebacterium tapiri</name>
    <dbReference type="NCBI Taxonomy" id="1448266"/>
    <lineage>
        <taxon>Bacteria</taxon>
        <taxon>Bacillati</taxon>
        <taxon>Actinomycetota</taxon>
        <taxon>Actinomycetes</taxon>
        <taxon>Mycobacteriales</taxon>
        <taxon>Corynebacteriaceae</taxon>
        <taxon>Corynebacterium</taxon>
    </lineage>
</organism>
<sequence length="256" mass="26863">MARSSIGSVLAKIVAITLLILLILIVVGEILARMFVADQIREGFVEQAKAEGATSVEEPHVSFGTVPLLTSLITGKVHHLDLGVPSTLNLDGANITGVPASDVSLEGMELRGDNVADNVHVSTQLPTDMLLRIVQDQIAQNPPADLGPLTKYLTVTDMTTLPEQDAIGVELVNGAATLTVQPEARDGQLAFTVIDSQVLGISLPDSVSQALTAGMQSAVEDSTAQQEGLRIDAVDVQAPGVHLDLSGSQIPLKQLQ</sequence>
<dbReference type="OrthoDB" id="4424949at2"/>
<dbReference type="Proteomes" id="UP000312032">
    <property type="component" value="Unassembled WGS sequence"/>
</dbReference>
<proteinExistence type="predicted"/>
<evidence type="ECO:0000313" key="1">
    <source>
        <dbReference type="EMBL" id="TNL97321.1"/>
    </source>
</evidence>